<dbReference type="PANTHER" id="PTHR24305">
    <property type="entry name" value="CYTOCHROME P450"/>
    <property type="match status" value="1"/>
</dbReference>
<dbReference type="RefSeq" id="WP_258790301.1">
    <property type="nucleotide sequence ID" value="NZ_JANUGQ010000029.1"/>
</dbReference>
<feature type="region of interest" description="Disordered" evidence="2">
    <location>
        <begin position="1"/>
        <end position="28"/>
    </location>
</feature>
<reference evidence="3" key="1">
    <citation type="submission" date="2022-08" db="EMBL/GenBank/DDBJ databases">
        <authorList>
            <person name="Somphong A."/>
            <person name="Phongsopitanun W."/>
        </authorList>
    </citation>
    <scope>NUCLEOTIDE SEQUENCE</scope>
    <source>
        <strain evidence="3">LP05-1</strain>
    </source>
</reference>
<dbReference type="InterPro" id="IPR001128">
    <property type="entry name" value="Cyt_P450"/>
</dbReference>
<organism evidence="3 4">
    <name type="scientific">Streptomyces pyxinae</name>
    <dbReference type="NCBI Taxonomy" id="2970734"/>
    <lineage>
        <taxon>Bacteria</taxon>
        <taxon>Bacillati</taxon>
        <taxon>Actinomycetota</taxon>
        <taxon>Actinomycetes</taxon>
        <taxon>Kitasatosporales</taxon>
        <taxon>Streptomycetaceae</taxon>
        <taxon>Streptomyces</taxon>
    </lineage>
</organism>
<dbReference type="InterPro" id="IPR050121">
    <property type="entry name" value="Cytochrome_P450_monoxygenase"/>
</dbReference>
<evidence type="ECO:0000256" key="2">
    <source>
        <dbReference type="SAM" id="MobiDB-lite"/>
    </source>
</evidence>
<dbReference type="Proteomes" id="UP001431313">
    <property type="component" value="Unassembled WGS sequence"/>
</dbReference>
<dbReference type="EMBL" id="JANUGQ010000029">
    <property type="protein sequence ID" value="MCS0638990.1"/>
    <property type="molecule type" value="Genomic_DNA"/>
</dbReference>
<dbReference type="Pfam" id="PF00067">
    <property type="entry name" value="p450"/>
    <property type="match status" value="1"/>
</dbReference>
<comment type="caution">
    <text evidence="3">The sequence shown here is derived from an EMBL/GenBank/DDBJ whole genome shotgun (WGS) entry which is preliminary data.</text>
</comment>
<dbReference type="PRINTS" id="PR00463">
    <property type="entry name" value="EP450I"/>
</dbReference>
<gene>
    <name evidence="3" type="ORF">NX801_25760</name>
</gene>
<dbReference type="PANTHER" id="PTHR24305:SF166">
    <property type="entry name" value="CYTOCHROME P450 12A4, MITOCHONDRIAL-RELATED"/>
    <property type="match status" value="1"/>
</dbReference>
<dbReference type="InterPro" id="IPR036396">
    <property type="entry name" value="Cyt_P450_sf"/>
</dbReference>
<keyword evidence="4" id="KW-1185">Reference proteome</keyword>
<protein>
    <submittedName>
        <fullName evidence="3">Cytochrome P450</fullName>
    </submittedName>
</protein>
<evidence type="ECO:0000313" key="3">
    <source>
        <dbReference type="EMBL" id="MCS0638990.1"/>
    </source>
</evidence>
<sequence length="462" mass="49967">MSSDRRPEAGTATGPEAGRATGHTPARASARDAARIAAGVIAPTLAGGVIVRRRTGMALAERYAADRRATDLLTALRDRYGPGPLRLDAAGRHFAVVLDPADAAHVLAATPDPYSPATREKRAALERFQPHGVLITRGPERDERRAFNEAVLEYGHRLHSLAPVVVRTVREETGKLLGAATAGDGEIGWDAFAAAWDRTARRLTLGDRARDDTRITAQLGRLRAAGNWSVAAPRRSGLRDRFTRRLRGHLDRAETGSLAAALAAAPAGPELDPAGQVPHWLFAFDAAGIAAFRTLALLSTHARQTAQVRNEMAVADLTAPQLLPYTRACVLESVRLWPTTPFLLRESVRATAWGSAELPAGTGFLIYAPLFHRDDTLPYSDRLTPEIWLDGTADHTSALLPFSAGPARCPGEDLVLLATSTLIAALLERHTYLPERPGRLRPDRPLPRTLDHFGLRFAALPR</sequence>
<evidence type="ECO:0000256" key="1">
    <source>
        <dbReference type="ARBA" id="ARBA00010617"/>
    </source>
</evidence>
<accession>A0ABT2CNI0</accession>
<name>A0ABT2CNI0_9ACTN</name>
<dbReference type="SUPFAM" id="SSF48264">
    <property type="entry name" value="Cytochrome P450"/>
    <property type="match status" value="1"/>
</dbReference>
<evidence type="ECO:0000313" key="4">
    <source>
        <dbReference type="Proteomes" id="UP001431313"/>
    </source>
</evidence>
<dbReference type="Gene3D" id="1.10.630.10">
    <property type="entry name" value="Cytochrome P450"/>
    <property type="match status" value="1"/>
</dbReference>
<dbReference type="InterPro" id="IPR002401">
    <property type="entry name" value="Cyt_P450_E_grp-I"/>
</dbReference>
<comment type="similarity">
    <text evidence="1">Belongs to the cytochrome P450 family.</text>
</comment>
<proteinExistence type="inferred from homology"/>